<dbReference type="RefSeq" id="WP_137638865.1">
    <property type="nucleotide sequence ID" value="NZ_BJDN01000049.1"/>
</dbReference>
<organism evidence="1 2">
    <name type="scientific">Loigolactobacillus binensis</name>
    <dbReference type="NCBI Taxonomy" id="2559922"/>
    <lineage>
        <taxon>Bacteria</taxon>
        <taxon>Bacillati</taxon>
        <taxon>Bacillota</taxon>
        <taxon>Bacilli</taxon>
        <taxon>Lactobacillales</taxon>
        <taxon>Lactobacillaceae</taxon>
        <taxon>Loigolactobacillus</taxon>
    </lineage>
</organism>
<name>A0ABW3EFV1_9LACO</name>
<accession>A0ABW3EFV1</accession>
<sequence>MNKLKALLLIKKEKLPINLQGRIIKENEVVILKKDGRYQVYLTNERAGIQGGPNNYATEIEALDKAISKARILRTLKGKSI</sequence>
<reference evidence="2" key="1">
    <citation type="journal article" date="2019" name="Int. J. Syst. Evol. Microbiol.">
        <title>The Global Catalogue of Microorganisms (GCM) 10K type strain sequencing project: providing services to taxonomists for standard genome sequencing and annotation.</title>
        <authorList>
            <consortium name="The Broad Institute Genomics Platform"/>
            <consortium name="The Broad Institute Genome Sequencing Center for Infectious Disease"/>
            <person name="Wu L."/>
            <person name="Ma J."/>
        </authorList>
    </citation>
    <scope>NUCLEOTIDE SEQUENCE [LARGE SCALE GENOMIC DNA]</scope>
    <source>
        <strain evidence="2">CCM 8925</strain>
    </source>
</reference>
<keyword evidence="2" id="KW-1185">Reference proteome</keyword>
<evidence type="ECO:0000313" key="1">
    <source>
        <dbReference type="EMBL" id="MFD0898262.1"/>
    </source>
</evidence>
<comment type="caution">
    <text evidence="1">The sequence shown here is derived from an EMBL/GenBank/DDBJ whole genome shotgun (WGS) entry which is preliminary data.</text>
</comment>
<gene>
    <name evidence="1" type="ORF">ACFQZ7_11075</name>
</gene>
<protein>
    <submittedName>
        <fullName evidence="1">Uncharacterized protein</fullName>
    </submittedName>
</protein>
<dbReference type="EMBL" id="JBHTIO010000050">
    <property type="protein sequence ID" value="MFD0898262.1"/>
    <property type="molecule type" value="Genomic_DNA"/>
</dbReference>
<dbReference type="Proteomes" id="UP001597104">
    <property type="component" value="Unassembled WGS sequence"/>
</dbReference>
<evidence type="ECO:0000313" key="2">
    <source>
        <dbReference type="Proteomes" id="UP001597104"/>
    </source>
</evidence>
<proteinExistence type="predicted"/>